<feature type="chain" id="PRO_5030060431" evidence="1">
    <location>
        <begin position="23"/>
        <end position="105"/>
    </location>
</feature>
<keyword evidence="1" id="KW-0732">Signal</keyword>
<dbReference type="Proteomes" id="UP000249723">
    <property type="component" value="Unassembled WGS sequence"/>
</dbReference>
<organism evidence="2 3">
    <name type="scientific">Microbotryum saponariae</name>
    <dbReference type="NCBI Taxonomy" id="289078"/>
    <lineage>
        <taxon>Eukaryota</taxon>
        <taxon>Fungi</taxon>
        <taxon>Dikarya</taxon>
        <taxon>Basidiomycota</taxon>
        <taxon>Pucciniomycotina</taxon>
        <taxon>Microbotryomycetes</taxon>
        <taxon>Microbotryales</taxon>
        <taxon>Microbotryaceae</taxon>
        <taxon>Microbotryum</taxon>
    </lineage>
</organism>
<evidence type="ECO:0000256" key="1">
    <source>
        <dbReference type="SAM" id="SignalP"/>
    </source>
</evidence>
<dbReference type="EMBL" id="FMWP01000116">
    <property type="protein sequence ID" value="SDA01426.1"/>
    <property type="molecule type" value="Genomic_DNA"/>
</dbReference>
<accession>A0A2X0N865</accession>
<protein>
    <submittedName>
        <fullName evidence="2">BZ3500_MvSof-1268-A1-R1_Chr10-1g02654 protein</fullName>
    </submittedName>
</protein>
<proteinExistence type="predicted"/>
<keyword evidence="3" id="KW-1185">Reference proteome</keyword>
<evidence type="ECO:0000313" key="3">
    <source>
        <dbReference type="Proteomes" id="UP000249723"/>
    </source>
</evidence>
<reference evidence="3" key="1">
    <citation type="submission" date="2016-10" db="EMBL/GenBank/DDBJ databases">
        <authorList>
            <person name="Jeantristanb JTB J.-T."/>
            <person name="Ricardo R."/>
        </authorList>
    </citation>
    <scope>NUCLEOTIDE SEQUENCE [LARGE SCALE GENOMIC DNA]</scope>
</reference>
<dbReference type="AlphaFoldDB" id="A0A2X0N865"/>
<feature type="signal peptide" evidence="1">
    <location>
        <begin position="1"/>
        <end position="22"/>
    </location>
</feature>
<sequence>MFRFPWLAASLAFVVFIFSIEAAATSPPDPYGPILRDCSLKVDPVVELWGCLCGPKNDFIRKLMQICVANDKRSTPEDVRLWNDFKCSTCRNTVYEGKHVYVPRE</sequence>
<gene>
    <name evidence="2" type="ORF">BZ3500_MVSOF-1268-A1-R1_CHR10-1G02654</name>
</gene>
<name>A0A2X0N865_9BASI</name>
<evidence type="ECO:0000313" key="2">
    <source>
        <dbReference type="EMBL" id="SDA01426.1"/>
    </source>
</evidence>